<dbReference type="PROSITE" id="PS51257">
    <property type="entry name" value="PROKAR_LIPOPROTEIN"/>
    <property type="match status" value="1"/>
</dbReference>
<gene>
    <name evidence="1" type="ORF">B0A65_22240</name>
</gene>
<sequence length="399" mass="46165">MKMELLVTKEKFMKIVSSFFLFLSLFTSCQSPQEKAKKEEKFEWNAGISAPKNYIATPFVEYFFQGKGVAGASANVGINPGWGINSGGYTAGEIFKPVPDSVHVKWRCGFDLISYEGGAKLPRKKILELFKKGVLNPFTNKKDEYTMLLAGTAPGGNVTIWMKAGVVVSEVLRFKTKKVSQEGRYDPHTITLWTSTGQEAKDILNYITFHGIPYSVWEKGEKEYDYDIAFSSKDTTNYGYNLHFYAKDGSWFLLDKFNSFVPWGKTKIKTNQIIQTKYKVPVQLDFQWYTNEDNYKNRQWYSGKIILPQNLENLMKTGLYKRFLVSIEKDNHTDCVEGTITLIGKNENKKIMNFKLGRYDYKLEKQLSPEYILPKDFVFPKWEGREPLIIPEIEYWQEK</sequence>
<reference evidence="1 2" key="1">
    <citation type="submission" date="2016-11" db="EMBL/GenBank/DDBJ databases">
        <title>Whole genomes of Flavobacteriaceae.</title>
        <authorList>
            <person name="Stine C."/>
            <person name="Li C."/>
            <person name="Tadesse D."/>
        </authorList>
    </citation>
    <scope>NUCLEOTIDE SEQUENCE [LARGE SCALE GENOMIC DNA]</scope>
    <source>
        <strain evidence="1 2">DSM 15937</strain>
    </source>
</reference>
<name>A0ABX4BJG0_FLAFR</name>
<evidence type="ECO:0000313" key="2">
    <source>
        <dbReference type="Proteomes" id="UP000198382"/>
    </source>
</evidence>
<protein>
    <recommendedName>
        <fullName evidence="3">DUF2931 family protein</fullName>
    </recommendedName>
</protein>
<evidence type="ECO:0008006" key="3">
    <source>
        <dbReference type="Google" id="ProtNLM"/>
    </source>
</evidence>
<organism evidence="1 2">
    <name type="scientific">Flavobacterium frigidimaris</name>
    <dbReference type="NCBI Taxonomy" id="262320"/>
    <lineage>
        <taxon>Bacteria</taxon>
        <taxon>Pseudomonadati</taxon>
        <taxon>Bacteroidota</taxon>
        <taxon>Flavobacteriia</taxon>
        <taxon>Flavobacteriales</taxon>
        <taxon>Flavobacteriaceae</taxon>
        <taxon>Flavobacterium</taxon>
    </lineage>
</organism>
<dbReference type="Proteomes" id="UP000198382">
    <property type="component" value="Unassembled WGS sequence"/>
</dbReference>
<proteinExistence type="predicted"/>
<dbReference type="Pfam" id="PF11153">
    <property type="entry name" value="DUF2931"/>
    <property type="match status" value="1"/>
</dbReference>
<dbReference type="InterPro" id="IPR021326">
    <property type="entry name" value="DUF2931"/>
</dbReference>
<accession>A0ABX4BJG0</accession>
<comment type="caution">
    <text evidence="1">The sequence shown here is derived from an EMBL/GenBank/DDBJ whole genome shotgun (WGS) entry which is preliminary data.</text>
</comment>
<keyword evidence="2" id="KW-1185">Reference proteome</keyword>
<dbReference type="EMBL" id="MUGV01000048">
    <property type="protein sequence ID" value="OXA75282.1"/>
    <property type="molecule type" value="Genomic_DNA"/>
</dbReference>
<evidence type="ECO:0000313" key="1">
    <source>
        <dbReference type="EMBL" id="OXA75282.1"/>
    </source>
</evidence>